<dbReference type="GO" id="GO:0004803">
    <property type="term" value="F:transposase activity"/>
    <property type="evidence" value="ECO:0007669"/>
    <property type="project" value="InterPro"/>
</dbReference>
<keyword evidence="1" id="KW-0812">Transmembrane</keyword>
<evidence type="ECO:0000259" key="3">
    <source>
        <dbReference type="Pfam" id="PF13340"/>
    </source>
</evidence>
<dbReference type="RefSeq" id="WP_154511948.1">
    <property type="nucleotide sequence ID" value="NZ_VUMH01000011.1"/>
</dbReference>
<keyword evidence="1" id="KW-0472">Membrane</keyword>
<evidence type="ECO:0000259" key="2">
    <source>
        <dbReference type="Pfam" id="PF01609"/>
    </source>
</evidence>
<feature type="domain" description="Insertion element IS402-like" evidence="3">
    <location>
        <begin position="7"/>
        <end position="77"/>
    </location>
</feature>
<dbReference type="InterPro" id="IPR002559">
    <property type="entry name" value="Transposase_11"/>
</dbReference>
<dbReference type="Pfam" id="PF01609">
    <property type="entry name" value="DDE_Tnp_1"/>
    <property type="match status" value="1"/>
</dbReference>
<dbReference type="EMBL" id="VUMH01000011">
    <property type="protein sequence ID" value="MSS28497.1"/>
    <property type="molecule type" value="Genomic_DNA"/>
</dbReference>
<evidence type="ECO:0000256" key="1">
    <source>
        <dbReference type="SAM" id="Phobius"/>
    </source>
</evidence>
<evidence type="ECO:0000313" key="5">
    <source>
        <dbReference type="Proteomes" id="UP000477488"/>
    </source>
</evidence>
<dbReference type="NCBIfam" id="NF033580">
    <property type="entry name" value="transpos_IS5_3"/>
    <property type="match status" value="1"/>
</dbReference>
<evidence type="ECO:0000313" key="4">
    <source>
        <dbReference type="EMBL" id="MSS28497.1"/>
    </source>
</evidence>
<dbReference type="PANTHER" id="PTHR30007">
    <property type="entry name" value="PHP DOMAIN PROTEIN"/>
    <property type="match status" value="1"/>
</dbReference>
<gene>
    <name evidence="4" type="ORF">FYJ44_10735</name>
</gene>
<accession>A0A6L5XMQ9</accession>
<dbReference type="InterPro" id="IPR025161">
    <property type="entry name" value="IS402-like_dom"/>
</dbReference>
<name>A0A6L5XMQ9_9BACT</name>
<dbReference type="GO" id="GO:0006313">
    <property type="term" value="P:DNA transposition"/>
    <property type="evidence" value="ECO:0007669"/>
    <property type="project" value="InterPro"/>
</dbReference>
<comment type="caution">
    <text evidence="4">The sequence shown here is derived from an EMBL/GenBank/DDBJ whole genome shotgun (WGS) entry which is preliminary data.</text>
</comment>
<dbReference type="Pfam" id="PF13340">
    <property type="entry name" value="DUF4096"/>
    <property type="match status" value="1"/>
</dbReference>
<dbReference type="AlphaFoldDB" id="A0A6L5XMQ9"/>
<dbReference type="Proteomes" id="UP000477488">
    <property type="component" value="Unassembled WGS sequence"/>
</dbReference>
<keyword evidence="5" id="KW-1185">Reference proteome</keyword>
<keyword evidence="1" id="KW-1133">Transmembrane helix</keyword>
<protein>
    <submittedName>
        <fullName evidence="4">IS5 family transposase</fullName>
    </submittedName>
</protein>
<dbReference type="GO" id="GO:0003677">
    <property type="term" value="F:DNA binding"/>
    <property type="evidence" value="ECO:0007669"/>
    <property type="project" value="InterPro"/>
</dbReference>
<feature type="transmembrane region" description="Helical" evidence="1">
    <location>
        <begin position="233"/>
        <end position="251"/>
    </location>
</feature>
<feature type="domain" description="Transposase IS4-like" evidence="2">
    <location>
        <begin position="90"/>
        <end position="238"/>
    </location>
</feature>
<organism evidence="4 5">
    <name type="scientific">Desulfovibrio porci</name>
    <dbReference type="NCBI Taxonomy" id="2605782"/>
    <lineage>
        <taxon>Bacteria</taxon>
        <taxon>Pseudomonadati</taxon>
        <taxon>Thermodesulfobacteriota</taxon>
        <taxon>Desulfovibrionia</taxon>
        <taxon>Desulfovibrionales</taxon>
        <taxon>Desulfovibrionaceae</taxon>
        <taxon>Desulfovibrio</taxon>
    </lineage>
</organism>
<dbReference type="PANTHER" id="PTHR30007:SF1">
    <property type="entry name" value="BLR1914 PROTEIN"/>
    <property type="match status" value="1"/>
</dbReference>
<proteinExistence type="predicted"/>
<reference evidence="4 5" key="1">
    <citation type="submission" date="2019-09" db="EMBL/GenBank/DDBJ databases">
        <title>In-depth cultivation of the pig gut microbiome towards novel bacterial diversity and tailored functional studies.</title>
        <authorList>
            <person name="Wylensek D."/>
            <person name="Hitch T.C.A."/>
            <person name="Clavel T."/>
        </authorList>
    </citation>
    <scope>NUCLEOTIDE SEQUENCE [LARGE SCALE GENOMIC DNA]</scope>
    <source>
        <strain evidence="4 5">PG-178-WT-4</strain>
    </source>
</reference>
<sequence>MSTLFYLSRAQLDRIKPYFPLSHGIPRVDDLRILSGIIYVIKHGLQWKDAPREYGPHKTLYNRFIRWSRLGVFNKIFMELVEKQGDTEWLMIDATHLKAHRTAASLLKKGLFSRCIGRTKGGLNSKLHAVCNGEGKPILLLLSPGQTSDYKGAAQLLSAFPKAKELLADRGYDADWFRNALLERGITPCIPSRKTGKVAVAYDKDLYKQRHKIENMFGRIKDWRRIAMRYDRCAHTFFSAICIAAVVIFYLN</sequence>